<protein>
    <submittedName>
        <fullName evidence="1">Uncharacterized protein</fullName>
    </submittedName>
</protein>
<evidence type="ECO:0000313" key="2">
    <source>
        <dbReference type="Proteomes" id="UP000692954"/>
    </source>
</evidence>
<proteinExistence type="predicted"/>
<dbReference type="AlphaFoldDB" id="A0A8S1LIR1"/>
<accession>A0A8S1LIR1</accession>
<organism evidence="1 2">
    <name type="scientific">Paramecium sonneborni</name>
    <dbReference type="NCBI Taxonomy" id="65129"/>
    <lineage>
        <taxon>Eukaryota</taxon>
        <taxon>Sar</taxon>
        <taxon>Alveolata</taxon>
        <taxon>Ciliophora</taxon>
        <taxon>Intramacronucleata</taxon>
        <taxon>Oligohymenophorea</taxon>
        <taxon>Peniculida</taxon>
        <taxon>Parameciidae</taxon>
        <taxon>Paramecium</taxon>
    </lineage>
</organism>
<name>A0A8S1LIR1_9CILI</name>
<sequence length="64" mass="7466">MNIQQLQVLTNNISDFAADCLPNLTFLRFGNNPLTFKSLVPLFQAFKKQNIVKIIQQCLRRKRD</sequence>
<dbReference type="Proteomes" id="UP000692954">
    <property type="component" value="Unassembled WGS sequence"/>
</dbReference>
<comment type="caution">
    <text evidence="1">The sequence shown here is derived from an EMBL/GenBank/DDBJ whole genome shotgun (WGS) entry which is preliminary data.</text>
</comment>
<reference evidence="1" key="1">
    <citation type="submission" date="2021-01" db="EMBL/GenBank/DDBJ databases">
        <authorList>
            <consortium name="Genoscope - CEA"/>
            <person name="William W."/>
        </authorList>
    </citation>
    <scope>NUCLEOTIDE SEQUENCE</scope>
</reference>
<dbReference type="OrthoDB" id="306606at2759"/>
<evidence type="ECO:0000313" key="1">
    <source>
        <dbReference type="EMBL" id="CAD8066175.1"/>
    </source>
</evidence>
<dbReference type="EMBL" id="CAJJDN010000021">
    <property type="protein sequence ID" value="CAD8066175.1"/>
    <property type="molecule type" value="Genomic_DNA"/>
</dbReference>
<keyword evidence="2" id="KW-1185">Reference proteome</keyword>
<gene>
    <name evidence="1" type="ORF">PSON_ATCC_30995.1.T0210167</name>
</gene>